<dbReference type="AlphaFoldDB" id="A0A9P9YHP6"/>
<gene>
    <name evidence="2" type="ORF">M5D96_009884</name>
</gene>
<dbReference type="EMBL" id="JAMKOV010000013">
    <property type="protein sequence ID" value="KAI8037137.1"/>
    <property type="molecule type" value="Genomic_DNA"/>
</dbReference>
<reference evidence="2" key="1">
    <citation type="journal article" date="2023" name="Genome Biol. Evol.">
        <title>Long-read-based Genome Assembly of Drosophila gunungcola Reveals Fewer Chemosensory Genes in Flower-breeding Species.</title>
        <authorList>
            <person name="Negi A."/>
            <person name="Liao B.Y."/>
            <person name="Yeh S.D."/>
        </authorList>
    </citation>
    <scope>NUCLEOTIDE SEQUENCE</scope>
    <source>
        <strain evidence="2">Sukarami</strain>
    </source>
</reference>
<comment type="caution">
    <text evidence="2">The sequence shown here is derived from an EMBL/GenBank/DDBJ whole genome shotgun (WGS) entry which is preliminary data.</text>
</comment>
<feature type="signal peptide" evidence="1">
    <location>
        <begin position="1"/>
        <end position="21"/>
    </location>
</feature>
<dbReference type="OrthoDB" id="7843254at2759"/>
<accession>A0A9P9YHP6</accession>
<protein>
    <submittedName>
        <fullName evidence="2">Uncharacterized protein</fullName>
    </submittedName>
</protein>
<dbReference type="Proteomes" id="UP001059596">
    <property type="component" value="Unassembled WGS sequence"/>
</dbReference>
<keyword evidence="1" id="KW-0732">Signal</keyword>
<sequence length="58" mass="6551">MLDILNLWFVLYLLSLSFIQGRSVGGGTGNLREEFLVPQPDPTIFAHNQTDKEMPWGS</sequence>
<name>A0A9P9YHP6_9MUSC</name>
<keyword evidence="3" id="KW-1185">Reference proteome</keyword>
<organism evidence="2 3">
    <name type="scientific">Drosophila gunungcola</name>
    <name type="common">fruit fly</name>
    <dbReference type="NCBI Taxonomy" id="103775"/>
    <lineage>
        <taxon>Eukaryota</taxon>
        <taxon>Metazoa</taxon>
        <taxon>Ecdysozoa</taxon>
        <taxon>Arthropoda</taxon>
        <taxon>Hexapoda</taxon>
        <taxon>Insecta</taxon>
        <taxon>Pterygota</taxon>
        <taxon>Neoptera</taxon>
        <taxon>Endopterygota</taxon>
        <taxon>Diptera</taxon>
        <taxon>Brachycera</taxon>
        <taxon>Muscomorpha</taxon>
        <taxon>Ephydroidea</taxon>
        <taxon>Drosophilidae</taxon>
        <taxon>Drosophila</taxon>
        <taxon>Sophophora</taxon>
    </lineage>
</organism>
<evidence type="ECO:0000256" key="1">
    <source>
        <dbReference type="SAM" id="SignalP"/>
    </source>
</evidence>
<proteinExistence type="predicted"/>
<feature type="chain" id="PRO_5040384397" evidence="1">
    <location>
        <begin position="22"/>
        <end position="58"/>
    </location>
</feature>
<evidence type="ECO:0000313" key="3">
    <source>
        <dbReference type="Proteomes" id="UP001059596"/>
    </source>
</evidence>
<evidence type="ECO:0000313" key="2">
    <source>
        <dbReference type="EMBL" id="KAI8037137.1"/>
    </source>
</evidence>